<proteinExistence type="inferred from homology"/>
<feature type="domain" description="Pseudouridine synthase RsuA/RluA-like" evidence="16">
    <location>
        <begin position="21"/>
        <end position="168"/>
    </location>
</feature>
<evidence type="ECO:0000256" key="4">
    <source>
        <dbReference type="ARBA" id="ARBA00023235"/>
    </source>
</evidence>
<dbReference type="Pfam" id="PF00849">
    <property type="entry name" value="PseudoU_synth_2"/>
    <property type="match status" value="1"/>
</dbReference>
<dbReference type="EC" id="5.4.99.29" evidence="9"/>
<dbReference type="Proteomes" id="UP001467690">
    <property type="component" value="Unassembled WGS sequence"/>
</dbReference>
<dbReference type="PROSITE" id="PS01129">
    <property type="entry name" value="PSI_RLU"/>
    <property type="match status" value="1"/>
</dbReference>
<evidence type="ECO:0000256" key="1">
    <source>
        <dbReference type="ARBA" id="ARBA00010876"/>
    </source>
</evidence>
<evidence type="ECO:0000313" key="18">
    <source>
        <dbReference type="Proteomes" id="UP001467690"/>
    </source>
</evidence>
<dbReference type="InterPro" id="IPR006145">
    <property type="entry name" value="PsdUridine_synth_RsuA/RluA"/>
</dbReference>
<dbReference type="CDD" id="cd02869">
    <property type="entry name" value="PseudoU_synth_RluA_like"/>
    <property type="match status" value="1"/>
</dbReference>
<dbReference type="EMBL" id="JBELOE010000060">
    <property type="protein sequence ID" value="MER2490590.1"/>
    <property type="molecule type" value="Genomic_DNA"/>
</dbReference>
<comment type="function">
    <text evidence="7">Dual specificity enzyme that catalyzes the synthesis of pseudouridine from uracil-746 in 23S ribosomal RNA and from uracil-32 in the anticodon stem and loop of transfer RNAs.</text>
</comment>
<evidence type="ECO:0000256" key="6">
    <source>
        <dbReference type="ARBA" id="ARBA00036916"/>
    </source>
</evidence>
<keyword evidence="18" id="KW-1185">Reference proteome</keyword>
<evidence type="ECO:0000256" key="3">
    <source>
        <dbReference type="ARBA" id="ARBA00022694"/>
    </source>
</evidence>
<keyword evidence="4" id="KW-0413">Isomerase</keyword>
<dbReference type="EC" id="5.4.99.28" evidence="8"/>
<evidence type="ECO:0000256" key="15">
    <source>
        <dbReference type="ARBA" id="ARBA00043143"/>
    </source>
</evidence>
<accession>A0ABV1RCI9</accession>
<keyword evidence="2" id="KW-0698">rRNA processing</keyword>
<evidence type="ECO:0000256" key="8">
    <source>
        <dbReference type="ARBA" id="ARBA00038944"/>
    </source>
</evidence>
<dbReference type="PANTHER" id="PTHR21600:SF91">
    <property type="entry name" value="DUAL-SPECIFICITY RNA PSEUDOURIDINE SYNTHASE RLUA"/>
    <property type="match status" value="1"/>
</dbReference>
<sequence length="218" mass="24487">MQKFIYTPPAGIPEILHQDKDIIIINKPSGLLSNPGRAEETHDCALSRLQSICPHTILVHRLDCETSGIMVFAKNKKAEVSLKKQFEARQTHKVYIAEINGIPNTNSGTISWPLTADKSNVPLQKVDLENGKPASTDYRLLINKARSSIIELTPKTGRTHQLRVHMHHWGHTILGDNFYGEEKIQQSAPRLRLHALSLTFTHPYSAKSCSFYAPAEFT</sequence>
<dbReference type="PANTHER" id="PTHR21600">
    <property type="entry name" value="MITOCHONDRIAL RNA PSEUDOURIDINE SYNTHASE"/>
    <property type="match status" value="1"/>
</dbReference>
<evidence type="ECO:0000256" key="13">
    <source>
        <dbReference type="ARBA" id="ARBA00042844"/>
    </source>
</evidence>
<organism evidence="17 18">
    <name type="scientific">Catenovulum sediminis</name>
    <dbReference type="NCBI Taxonomy" id="1740262"/>
    <lineage>
        <taxon>Bacteria</taxon>
        <taxon>Pseudomonadati</taxon>
        <taxon>Pseudomonadota</taxon>
        <taxon>Gammaproteobacteria</taxon>
        <taxon>Alteromonadales</taxon>
        <taxon>Alteromonadaceae</taxon>
        <taxon>Catenovulum</taxon>
    </lineage>
</organism>
<reference evidence="17 18" key="1">
    <citation type="submission" date="2024-06" db="EMBL/GenBank/DDBJ databases">
        <authorList>
            <person name="Chen R.Y."/>
        </authorList>
    </citation>
    <scope>NUCLEOTIDE SEQUENCE [LARGE SCALE GENOMIC DNA]</scope>
    <source>
        <strain evidence="17 18">D2</strain>
    </source>
</reference>
<evidence type="ECO:0000256" key="9">
    <source>
        <dbReference type="ARBA" id="ARBA00038945"/>
    </source>
</evidence>
<evidence type="ECO:0000256" key="10">
    <source>
        <dbReference type="ARBA" id="ARBA00039988"/>
    </source>
</evidence>
<comment type="catalytic activity">
    <reaction evidence="6">
        <text>uridine(746) in 23S rRNA = pseudouridine(746) in 23S rRNA</text>
        <dbReference type="Rhea" id="RHEA:42548"/>
        <dbReference type="Rhea" id="RHEA-COMP:10109"/>
        <dbReference type="Rhea" id="RHEA-COMP:10110"/>
        <dbReference type="ChEBI" id="CHEBI:65314"/>
        <dbReference type="ChEBI" id="CHEBI:65315"/>
        <dbReference type="EC" id="5.4.99.29"/>
    </reaction>
</comment>
<evidence type="ECO:0000256" key="2">
    <source>
        <dbReference type="ARBA" id="ARBA00022552"/>
    </source>
</evidence>
<evidence type="ECO:0000256" key="14">
    <source>
        <dbReference type="ARBA" id="ARBA00042883"/>
    </source>
</evidence>
<dbReference type="Gene3D" id="3.30.2350.10">
    <property type="entry name" value="Pseudouridine synthase"/>
    <property type="match status" value="1"/>
</dbReference>
<evidence type="ECO:0000256" key="12">
    <source>
        <dbReference type="ARBA" id="ARBA00042372"/>
    </source>
</evidence>
<dbReference type="InterPro" id="IPR050188">
    <property type="entry name" value="RluA_PseudoU_synthase"/>
</dbReference>
<evidence type="ECO:0000256" key="7">
    <source>
        <dbReference type="ARBA" id="ARBA00037305"/>
    </source>
</evidence>
<protein>
    <recommendedName>
        <fullName evidence="10">Dual-specificity RNA pseudouridine synthase RluA</fullName>
        <ecNumber evidence="8">5.4.99.28</ecNumber>
        <ecNumber evidence="9">5.4.99.29</ecNumber>
    </recommendedName>
    <alternativeName>
        <fullName evidence="11">23S rRNA pseudouridine(746) synthase</fullName>
    </alternativeName>
    <alternativeName>
        <fullName evidence="14">Ribosomal large subunit pseudouridine synthase A</fullName>
    </alternativeName>
    <alternativeName>
        <fullName evidence="13">rRNA pseudouridylate synthase A</fullName>
    </alternativeName>
    <alternativeName>
        <fullName evidence="15">rRNA-uridine isomerase A</fullName>
    </alternativeName>
    <alternativeName>
        <fullName evidence="12">tRNA pseudouridine(32) synthase</fullName>
    </alternativeName>
</protein>
<evidence type="ECO:0000256" key="11">
    <source>
        <dbReference type="ARBA" id="ARBA00041266"/>
    </source>
</evidence>
<gene>
    <name evidence="17" type="ORF">ABS311_01655</name>
</gene>
<dbReference type="SUPFAM" id="SSF55120">
    <property type="entry name" value="Pseudouridine synthase"/>
    <property type="match status" value="1"/>
</dbReference>
<keyword evidence="3" id="KW-0819">tRNA processing</keyword>
<comment type="caution">
    <text evidence="17">The sequence shown here is derived from an EMBL/GenBank/DDBJ whole genome shotgun (WGS) entry which is preliminary data.</text>
</comment>
<evidence type="ECO:0000259" key="16">
    <source>
        <dbReference type="Pfam" id="PF00849"/>
    </source>
</evidence>
<name>A0ABV1RCI9_9ALTE</name>
<dbReference type="InterPro" id="IPR020103">
    <property type="entry name" value="PsdUridine_synth_cat_dom_sf"/>
</dbReference>
<comment type="catalytic activity">
    <reaction evidence="5">
        <text>uridine(32) in tRNA = pseudouridine(32) in tRNA</text>
        <dbReference type="Rhea" id="RHEA:42544"/>
        <dbReference type="Rhea" id="RHEA-COMP:10107"/>
        <dbReference type="Rhea" id="RHEA-COMP:10108"/>
        <dbReference type="ChEBI" id="CHEBI:65314"/>
        <dbReference type="ChEBI" id="CHEBI:65315"/>
        <dbReference type="EC" id="5.4.99.28"/>
    </reaction>
</comment>
<dbReference type="RefSeq" id="WP_350400374.1">
    <property type="nucleotide sequence ID" value="NZ_JBELOE010000060.1"/>
</dbReference>
<evidence type="ECO:0000313" key="17">
    <source>
        <dbReference type="EMBL" id="MER2490590.1"/>
    </source>
</evidence>
<comment type="similarity">
    <text evidence="1">Belongs to the pseudouridine synthase RluA family.</text>
</comment>
<evidence type="ECO:0000256" key="5">
    <source>
        <dbReference type="ARBA" id="ARBA00036184"/>
    </source>
</evidence>
<dbReference type="InterPro" id="IPR006224">
    <property type="entry name" value="PsdUridine_synth_RluA-like_CS"/>
</dbReference>